<protein>
    <submittedName>
        <fullName evidence="2">Uncharacterized protein</fullName>
    </submittedName>
</protein>
<evidence type="ECO:0000313" key="2">
    <source>
        <dbReference type="EMBL" id="PTQ30026.1"/>
    </source>
</evidence>
<reference evidence="3" key="1">
    <citation type="journal article" date="2017" name="Cell">
        <title>Insights into land plant evolution garnered from the Marchantia polymorpha genome.</title>
        <authorList>
            <person name="Bowman J.L."/>
            <person name="Kohchi T."/>
            <person name="Yamato K.T."/>
            <person name="Jenkins J."/>
            <person name="Shu S."/>
            <person name="Ishizaki K."/>
            <person name="Yamaoka S."/>
            <person name="Nishihama R."/>
            <person name="Nakamura Y."/>
            <person name="Berger F."/>
            <person name="Adam C."/>
            <person name="Aki S.S."/>
            <person name="Althoff F."/>
            <person name="Araki T."/>
            <person name="Arteaga-Vazquez M.A."/>
            <person name="Balasubrmanian S."/>
            <person name="Barry K."/>
            <person name="Bauer D."/>
            <person name="Boehm C.R."/>
            <person name="Briginshaw L."/>
            <person name="Caballero-Perez J."/>
            <person name="Catarino B."/>
            <person name="Chen F."/>
            <person name="Chiyoda S."/>
            <person name="Chovatia M."/>
            <person name="Davies K.M."/>
            <person name="Delmans M."/>
            <person name="Demura T."/>
            <person name="Dierschke T."/>
            <person name="Dolan L."/>
            <person name="Dorantes-Acosta A.E."/>
            <person name="Eklund D.M."/>
            <person name="Florent S.N."/>
            <person name="Flores-Sandoval E."/>
            <person name="Fujiyama A."/>
            <person name="Fukuzawa H."/>
            <person name="Galik B."/>
            <person name="Grimanelli D."/>
            <person name="Grimwood J."/>
            <person name="Grossniklaus U."/>
            <person name="Hamada T."/>
            <person name="Haseloff J."/>
            <person name="Hetherington A.J."/>
            <person name="Higo A."/>
            <person name="Hirakawa Y."/>
            <person name="Hundley H.N."/>
            <person name="Ikeda Y."/>
            <person name="Inoue K."/>
            <person name="Inoue S.I."/>
            <person name="Ishida S."/>
            <person name="Jia Q."/>
            <person name="Kakita M."/>
            <person name="Kanazawa T."/>
            <person name="Kawai Y."/>
            <person name="Kawashima T."/>
            <person name="Kennedy M."/>
            <person name="Kinose K."/>
            <person name="Kinoshita T."/>
            <person name="Kohara Y."/>
            <person name="Koide E."/>
            <person name="Komatsu K."/>
            <person name="Kopischke S."/>
            <person name="Kubo M."/>
            <person name="Kyozuka J."/>
            <person name="Lagercrantz U."/>
            <person name="Lin S.S."/>
            <person name="Lindquist E."/>
            <person name="Lipzen A.M."/>
            <person name="Lu C.W."/>
            <person name="De Luna E."/>
            <person name="Martienssen R.A."/>
            <person name="Minamino N."/>
            <person name="Mizutani M."/>
            <person name="Mizutani M."/>
            <person name="Mochizuki N."/>
            <person name="Monte I."/>
            <person name="Mosher R."/>
            <person name="Nagasaki H."/>
            <person name="Nakagami H."/>
            <person name="Naramoto S."/>
            <person name="Nishitani K."/>
            <person name="Ohtani M."/>
            <person name="Okamoto T."/>
            <person name="Okumura M."/>
            <person name="Phillips J."/>
            <person name="Pollak B."/>
            <person name="Reinders A."/>
            <person name="Rovekamp M."/>
            <person name="Sano R."/>
            <person name="Sawa S."/>
            <person name="Schmid M.W."/>
            <person name="Shirakawa M."/>
            <person name="Solano R."/>
            <person name="Spunde A."/>
            <person name="Suetsugu N."/>
            <person name="Sugano S."/>
            <person name="Sugiyama A."/>
            <person name="Sun R."/>
            <person name="Suzuki Y."/>
            <person name="Takenaka M."/>
            <person name="Takezawa D."/>
            <person name="Tomogane H."/>
            <person name="Tsuzuki M."/>
            <person name="Ueda T."/>
            <person name="Umeda M."/>
            <person name="Ward J.M."/>
            <person name="Watanabe Y."/>
            <person name="Yazaki K."/>
            <person name="Yokoyama R."/>
            <person name="Yoshitake Y."/>
            <person name="Yotsui I."/>
            <person name="Zachgo S."/>
            <person name="Schmutz J."/>
        </authorList>
    </citation>
    <scope>NUCLEOTIDE SEQUENCE [LARGE SCALE GENOMIC DNA]</scope>
    <source>
        <strain evidence="3">Tak-1</strain>
    </source>
</reference>
<accession>A0A2R6W854</accession>
<gene>
    <name evidence="2" type="ORF">MARPO_0131s0023</name>
</gene>
<organism evidence="2 3">
    <name type="scientific">Marchantia polymorpha</name>
    <name type="common">Common liverwort</name>
    <name type="synonym">Marchantia aquatica</name>
    <dbReference type="NCBI Taxonomy" id="3197"/>
    <lineage>
        <taxon>Eukaryota</taxon>
        <taxon>Viridiplantae</taxon>
        <taxon>Streptophyta</taxon>
        <taxon>Embryophyta</taxon>
        <taxon>Marchantiophyta</taxon>
        <taxon>Marchantiopsida</taxon>
        <taxon>Marchantiidae</taxon>
        <taxon>Marchantiales</taxon>
        <taxon>Marchantiaceae</taxon>
        <taxon>Marchantia</taxon>
    </lineage>
</organism>
<dbReference type="Proteomes" id="UP000244005">
    <property type="component" value="Unassembled WGS sequence"/>
</dbReference>
<keyword evidence="3" id="KW-1185">Reference proteome</keyword>
<feature type="region of interest" description="Disordered" evidence="1">
    <location>
        <begin position="52"/>
        <end position="84"/>
    </location>
</feature>
<sequence length="119" mass="13090">MLVSCQDCIRKIENLGTSLQTNFIAETSAAVRAYFDKGFLFEAKFLSQVQMPNTQETRASAPEEPKENKEVKGKSVSENEVADAKQPGIREIRVMSARAYQAKLKSICSAKTNGSGIDI</sequence>
<feature type="compositionally biased region" description="Basic and acidic residues" evidence="1">
    <location>
        <begin position="61"/>
        <end position="77"/>
    </location>
</feature>
<dbReference type="EMBL" id="KZ772803">
    <property type="protein sequence ID" value="PTQ30026.1"/>
    <property type="molecule type" value="Genomic_DNA"/>
</dbReference>
<dbReference type="AlphaFoldDB" id="A0A2R6W854"/>
<name>A0A2R6W854_MARPO</name>
<evidence type="ECO:0000313" key="3">
    <source>
        <dbReference type="Proteomes" id="UP000244005"/>
    </source>
</evidence>
<evidence type="ECO:0000256" key="1">
    <source>
        <dbReference type="SAM" id="MobiDB-lite"/>
    </source>
</evidence>
<dbReference type="Gramene" id="Mp8g18800.1">
    <property type="protein sequence ID" value="Mp8g18800.1.cds"/>
    <property type="gene ID" value="Mp8g18800"/>
</dbReference>
<proteinExistence type="predicted"/>